<dbReference type="Proteomes" id="UP000269692">
    <property type="component" value="Unassembled WGS sequence"/>
</dbReference>
<dbReference type="InterPro" id="IPR000326">
    <property type="entry name" value="PAP2/HPO"/>
</dbReference>
<feature type="transmembrane region" description="Helical" evidence="7">
    <location>
        <begin position="98"/>
        <end position="117"/>
    </location>
</feature>
<dbReference type="GO" id="GO:0005886">
    <property type="term" value="C:plasma membrane"/>
    <property type="evidence" value="ECO:0007669"/>
    <property type="project" value="UniProtKB-SubCell"/>
</dbReference>
<evidence type="ECO:0000256" key="6">
    <source>
        <dbReference type="ARBA" id="ARBA00023136"/>
    </source>
</evidence>
<keyword evidence="10" id="KW-1185">Reference proteome</keyword>
<feature type="transmembrane region" description="Helical" evidence="7">
    <location>
        <begin position="187"/>
        <end position="208"/>
    </location>
</feature>
<evidence type="ECO:0000256" key="3">
    <source>
        <dbReference type="ARBA" id="ARBA00022692"/>
    </source>
</evidence>
<dbReference type="SUPFAM" id="SSF48317">
    <property type="entry name" value="Acid phosphatase/Vanadium-dependent haloperoxidase"/>
    <property type="match status" value="1"/>
</dbReference>
<dbReference type="PANTHER" id="PTHR14969:SF62">
    <property type="entry name" value="DECAPRENYLPHOSPHORYL-5-PHOSPHORIBOSE PHOSPHATASE RV3807C-RELATED"/>
    <property type="match status" value="1"/>
</dbReference>
<dbReference type="OrthoDB" id="9780507at2"/>
<accession>A0A3L7AN58</accession>
<feature type="transmembrane region" description="Helical" evidence="7">
    <location>
        <begin position="238"/>
        <end position="257"/>
    </location>
</feature>
<evidence type="ECO:0000259" key="8">
    <source>
        <dbReference type="SMART" id="SM00014"/>
    </source>
</evidence>
<feature type="transmembrane region" description="Helical" evidence="7">
    <location>
        <begin position="20"/>
        <end position="37"/>
    </location>
</feature>
<feature type="transmembrane region" description="Helical" evidence="7">
    <location>
        <begin position="215"/>
        <end position="232"/>
    </location>
</feature>
<reference evidence="9 10" key="1">
    <citation type="submission" date="2018-10" db="EMBL/GenBank/DDBJ databases">
        <title>Xanthobacter tagetidis genome sequencing and assembly.</title>
        <authorList>
            <person name="Maclea K.S."/>
            <person name="Goen A.E."/>
            <person name="Fatima S.A."/>
        </authorList>
    </citation>
    <scope>NUCLEOTIDE SEQUENCE [LARGE SCALE GENOMIC DNA]</scope>
    <source>
        <strain evidence="9 10">ATCC 700314</strain>
    </source>
</reference>
<dbReference type="InterPro" id="IPR036938">
    <property type="entry name" value="PAP2/HPO_sf"/>
</dbReference>
<evidence type="ECO:0000256" key="2">
    <source>
        <dbReference type="ARBA" id="ARBA00022475"/>
    </source>
</evidence>
<dbReference type="GO" id="GO:0016787">
    <property type="term" value="F:hydrolase activity"/>
    <property type="evidence" value="ECO:0007669"/>
    <property type="project" value="UniProtKB-KW"/>
</dbReference>
<keyword evidence="4" id="KW-0378">Hydrolase</keyword>
<keyword evidence="5 7" id="KW-1133">Transmembrane helix</keyword>
<proteinExistence type="predicted"/>
<evidence type="ECO:0000256" key="7">
    <source>
        <dbReference type="SAM" id="Phobius"/>
    </source>
</evidence>
<name>A0A3L7AN58_9HYPH</name>
<keyword evidence="6 7" id="KW-0472">Membrane</keyword>
<evidence type="ECO:0000256" key="4">
    <source>
        <dbReference type="ARBA" id="ARBA00022801"/>
    </source>
</evidence>
<evidence type="ECO:0000256" key="5">
    <source>
        <dbReference type="ARBA" id="ARBA00022989"/>
    </source>
</evidence>
<dbReference type="AlphaFoldDB" id="A0A3L7AN58"/>
<dbReference type="EMBL" id="RCTF01000002">
    <property type="protein sequence ID" value="RLP81080.1"/>
    <property type="molecule type" value="Genomic_DNA"/>
</dbReference>
<dbReference type="Pfam" id="PF01569">
    <property type="entry name" value="PAP2"/>
    <property type="match status" value="1"/>
</dbReference>
<feature type="transmembrane region" description="Helical" evidence="7">
    <location>
        <begin position="58"/>
        <end position="78"/>
    </location>
</feature>
<feature type="transmembrane region" description="Helical" evidence="7">
    <location>
        <begin position="129"/>
        <end position="154"/>
    </location>
</feature>
<dbReference type="SMART" id="SM00014">
    <property type="entry name" value="acidPPc"/>
    <property type="match status" value="1"/>
</dbReference>
<comment type="subcellular location">
    <subcellularLocation>
        <location evidence="1">Cell membrane</location>
        <topology evidence="1">Multi-pass membrane protein</topology>
    </subcellularLocation>
</comment>
<feature type="domain" description="Phosphatidic acid phosphatase type 2/haloperoxidase" evidence="8">
    <location>
        <begin position="137"/>
        <end position="253"/>
    </location>
</feature>
<evidence type="ECO:0000313" key="9">
    <source>
        <dbReference type="EMBL" id="RLP81080.1"/>
    </source>
</evidence>
<evidence type="ECO:0000256" key="1">
    <source>
        <dbReference type="ARBA" id="ARBA00004651"/>
    </source>
</evidence>
<dbReference type="RefSeq" id="WP_121621932.1">
    <property type="nucleotide sequence ID" value="NZ_JACIIW010000003.1"/>
</dbReference>
<organism evidence="9 10">
    <name type="scientific">Xanthobacter tagetidis</name>
    <dbReference type="NCBI Taxonomy" id="60216"/>
    <lineage>
        <taxon>Bacteria</taxon>
        <taxon>Pseudomonadati</taxon>
        <taxon>Pseudomonadota</taxon>
        <taxon>Alphaproteobacteria</taxon>
        <taxon>Hyphomicrobiales</taxon>
        <taxon>Xanthobacteraceae</taxon>
        <taxon>Xanthobacter</taxon>
    </lineage>
</organism>
<sequence>MSAPAPGHPALRGLRAAGDGFVRLLAALLGTLAYLKARPKRRPAPRLGFAGAWEGVALALLAIGLVASAMVLVDPLIPGLRPRLNREFVAFADRLTDLGLGTVILWPIGLALLYVLALQPRLDAMGRRVAASLVARLGFLFASIATIGLSVAIVKHLLGRARPQAAFFLPGPNAQLTFDWLVWKSSFASFPSGHATTVFATAVAFAALYPRARGWLLALAVVVASTRVVLGSHYPSDVIAGAAIGAAFVLGMVKVFAARRVVFAVGADGRVRPMAGPSARRLGQVLFPKAPGAPDGASGGAPLEEAR</sequence>
<protein>
    <submittedName>
        <fullName evidence="9">Phosphatase PAP2 family protein</fullName>
    </submittedName>
</protein>
<comment type="caution">
    <text evidence="9">The sequence shown here is derived from an EMBL/GenBank/DDBJ whole genome shotgun (WGS) entry which is preliminary data.</text>
</comment>
<dbReference type="PANTHER" id="PTHR14969">
    <property type="entry name" value="SPHINGOSINE-1-PHOSPHATE PHOSPHOHYDROLASE"/>
    <property type="match status" value="1"/>
</dbReference>
<keyword evidence="2" id="KW-1003">Cell membrane</keyword>
<gene>
    <name evidence="9" type="ORF">D9R14_03545</name>
</gene>
<keyword evidence="3 7" id="KW-0812">Transmembrane</keyword>
<evidence type="ECO:0000313" key="10">
    <source>
        <dbReference type="Proteomes" id="UP000269692"/>
    </source>
</evidence>
<dbReference type="Gene3D" id="1.20.144.10">
    <property type="entry name" value="Phosphatidic acid phosphatase type 2/haloperoxidase"/>
    <property type="match status" value="1"/>
</dbReference>